<evidence type="ECO:0000313" key="3">
    <source>
        <dbReference type="Proteomes" id="UP001163152"/>
    </source>
</evidence>
<evidence type="ECO:0000256" key="1">
    <source>
        <dbReference type="SAM" id="MobiDB-lite"/>
    </source>
</evidence>
<organism evidence="2 3">
    <name type="scientific">Thermocoleostomius sinensis A174</name>
    <dbReference type="NCBI Taxonomy" id="2016057"/>
    <lineage>
        <taxon>Bacteria</taxon>
        <taxon>Bacillati</taxon>
        <taxon>Cyanobacteriota</taxon>
        <taxon>Cyanophyceae</taxon>
        <taxon>Oculatellales</taxon>
        <taxon>Oculatellaceae</taxon>
        <taxon>Thermocoleostomius</taxon>
    </lineage>
</organism>
<gene>
    <name evidence="2" type="ORF">OXH18_05625</name>
</gene>
<name>A0A9E9C5S4_9CYAN</name>
<dbReference type="Proteomes" id="UP001163152">
    <property type="component" value="Chromosome"/>
</dbReference>
<protein>
    <submittedName>
        <fullName evidence="2">Uncharacterized protein</fullName>
    </submittedName>
</protein>
<reference evidence="2" key="1">
    <citation type="submission" date="2022-12" db="EMBL/GenBank/DDBJ databases">
        <title>Polyphasic identification of a Novel Hot-Spring Cyanobacterium Ocullathermofonsia sinensis gen nov. sp. nov. and Genomic Insights on its Adaptations to the Thermal Habitat.</title>
        <authorList>
            <person name="Daroch M."/>
            <person name="Tang J."/>
            <person name="Jiang Y."/>
        </authorList>
    </citation>
    <scope>NUCLEOTIDE SEQUENCE</scope>
    <source>
        <strain evidence="2">PKUAC-SCTA174</strain>
    </source>
</reference>
<proteinExistence type="predicted"/>
<dbReference type="EMBL" id="CP113797">
    <property type="protein sequence ID" value="WAL61471.1"/>
    <property type="molecule type" value="Genomic_DNA"/>
</dbReference>
<evidence type="ECO:0000313" key="2">
    <source>
        <dbReference type="EMBL" id="WAL61471.1"/>
    </source>
</evidence>
<dbReference type="KEGG" id="tsin:OXH18_05625"/>
<sequence length="43" mass="4767">MRSVSGASSVDDDRSWQPGDPIVEPQGAYQLEDGRWVLSRECS</sequence>
<dbReference type="AlphaFoldDB" id="A0A9E9C5S4"/>
<keyword evidence="3" id="KW-1185">Reference proteome</keyword>
<accession>A0A9E9C5S4</accession>
<dbReference type="RefSeq" id="WP_268611438.1">
    <property type="nucleotide sequence ID" value="NZ_CP113797.1"/>
</dbReference>
<feature type="region of interest" description="Disordered" evidence="1">
    <location>
        <begin position="1"/>
        <end position="28"/>
    </location>
</feature>